<feature type="region of interest" description="Disordered" evidence="1">
    <location>
        <begin position="98"/>
        <end position="120"/>
    </location>
</feature>
<evidence type="ECO:0000256" key="1">
    <source>
        <dbReference type="SAM" id="MobiDB-lite"/>
    </source>
</evidence>
<organism evidence="2 3">
    <name type="scientific">Elysia crispata</name>
    <name type="common">lettuce slug</name>
    <dbReference type="NCBI Taxonomy" id="231223"/>
    <lineage>
        <taxon>Eukaryota</taxon>
        <taxon>Metazoa</taxon>
        <taxon>Spiralia</taxon>
        <taxon>Lophotrochozoa</taxon>
        <taxon>Mollusca</taxon>
        <taxon>Gastropoda</taxon>
        <taxon>Heterobranchia</taxon>
        <taxon>Euthyneura</taxon>
        <taxon>Panpulmonata</taxon>
        <taxon>Sacoglossa</taxon>
        <taxon>Placobranchoidea</taxon>
        <taxon>Plakobranchidae</taxon>
        <taxon>Elysia</taxon>
    </lineage>
</organism>
<reference evidence="2" key="1">
    <citation type="journal article" date="2023" name="G3 (Bethesda)">
        <title>A reference genome for the long-term kleptoplast-retaining sea slug Elysia crispata morphotype clarki.</title>
        <authorList>
            <person name="Eastman K.E."/>
            <person name="Pendleton A.L."/>
            <person name="Shaikh M.A."/>
            <person name="Suttiyut T."/>
            <person name="Ogas R."/>
            <person name="Tomko P."/>
            <person name="Gavelis G."/>
            <person name="Widhalm J.R."/>
            <person name="Wisecaver J.H."/>
        </authorList>
    </citation>
    <scope>NUCLEOTIDE SEQUENCE</scope>
    <source>
        <strain evidence="2">ECLA1</strain>
    </source>
</reference>
<dbReference type="Proteomes" id="UP001283361">
    <property type="component" value="Unassembled WGS sequence"/>
</dbReference>
<dbReference type="AlphaFoldDB" id="A0AAE0Y5C2"/>
<evidence type="ECO:0000313" key="2">
    <source>
        <dbReference type="EMBL" id="KAK3733087.1"/>
    </source>
</evidence>
<gene>
    <name evidence="2" type="ORF">RRG08_065822</name>
</gene>
<keyword evidence="3" id="KW-1185">Reference proteome</keyword>
<sequence length="120" mass="13491">MSSESEISELLESGSEISELLESGITRWTDGEERGSESEISELLESPGGRMEKREAQSQRYRSCYNQQVDGWSRDELRVRDIGVVRISRLTDAVERSSESEISELLESESEISELLESAG</sequence>
<proteinExistence type="predicted"/>
<evidence type="ECO:0000313" key="3">
    <source>
        <dbReference type="Proteomes" id="UP001283361"/>
    </source>
</evidence>
<feature type="compositionally biased region" description="Acidic residues" evidence="1">
    <location>
        <begin position="101"/>
        <end position="114"/>
    </location>
</feature>
<accession>A0AAE0Y5C2</accession>
<dbReference type="EMBL" id="JAWDGP010006918">
    <property type="protein sequence ID" value="KAK3733087.1"/>
    <property type="molecule type" value="Genomic_DNA"/>
</dbReference>
<protein>
    <submittedName>
        <fullName evidence="2">Uncharacterized protein</fullName>
    </submittedName>
</protein>
<name>A0AAE0Y5C2_9GAST</name>
<feature type="region of interest" description="Disordered" evidence="1">
    <location>
        <begin position="22"/>
        <end position="60"/>
    </location>
</feature>
<comment type="caution">
    <text evidence="2">The sequence shown here is derived from an EMBL/GenBank/DDBJ whole genome shotgun (WGS) entry which is preliminary data.</text>
</comment>